<dbReference type="GO" id="GO:0016020">
    <property type="term" value="C:membrane"/>
    <property type="evidence" value="ECO:0007669"/>
    <property type="project" value="UniProtKB-SubCell"/>
</dbReference>
<evidence type="ECO:0000256" key="6">
    <source>
        <dbReference type="SAM" id="Phobius"/>
    </source>
</evidence>
<feature type="transmembrane region" description="Helical" evidence="6">
    <location>
        <begin position="39"/>
        <end position="60"/>
    </location>
</feature>
<evidence type="ECO:0000256" key="5">
    <source>
        <dbReference type="SAM" id="MobiDB-lite"/>
    </source>
</evidence>
<dbReference type="Proteomes" id="UP000244928">
    <property type="component" value="Chromosome"/>
</dbReference>
<accession>A0A2S1RA54</accession>
<reference evidence="8 9" key="1">
    <citation type="submission" date="2016-04" db="EMBL/GenBank/DDBJ databases">
        <title>Complete genome sequence of Dietzia lutea YIM 80766T, a strain isolated from desert soil in Egypt.</title>
        <authorList>
            <person name="Zhao J."/>
            <person name="Hu B."/>
            <person name="Geng S."/>
            <person name="Nie Y."/>
            <person name="Tang Y."/>
        </authorList>
    </citation>
    <scope>NUCLEOTIDE SEQUENCE [LARGE SCALE GENOMIC DNA]</scope>
    <source>
        <strain evidence="8 9">YIM 80766</strain>
    </source>
</reference>
<organism evidence="8 9">
    <name type="scientific">Dietzia lutea</name>
    <dbReference type="NCBI Taxonomy" id="546160"/>
    <lineage>
        <taxon>Bacteria</taxon>
        <taxon>Bacillati</taxon>
        <taxon>Actinomycetota</taxon>
        <taxon>Actinomycetes</taxon>
        <taxon>Mycobacteriales</taxon>
        <taxon>Dietziaceae</taxon>
        <taxon>Dietzia</taxon>
    </lineage>
</organism>
<protein>
    <recommendedName>
        <fullName evidence="7">Integral membrane bound transporter domain-containing protein</fullName>
    </recommendedName>
</protein>
<name>A0A2S1RA54_9ACTN</name>
<feature type="transmembrane region" description="Helical" evidence="6">
    <location>
        <begin position="168"/>
        <end position="187"/>
    </location>
</feature>
<evidence type="ECO:0000256" key="1">
    <source>
        <dbReference type="ARBA" id="ARBA00004141"/>
    </source>
</evidence>
<feature type="transmembrane region" description="Helical" evidence="6">
    <location>
        <begin position="66"/>
        <end position="84"/>
    </location>
</feature>
<dbReference type="RefSeq" id="WP_108848483.1">
    <property type="nucleotide sequence ID" value="NZ_CP015449.1"/>
</dbReference>
<keyword evidence="4 6" id="KW-0472">Membrane</keyword>
<evidence type="ECO:0000256" key="4">
    <source>
        <dbReference type="ARBA" id="ARBA00023136"/>
    </source>
</evidence>
<keyword evidence="9" id="KW-1185">Reference proteome</keyword>
<feature type="domain" description="Integral membrane bound transporter" evidence="7">
    <location>
        <begin position="56"/>
        <end position="177"/>
    </location>
</feature>
<proteinExistence type="predicted"/>
<feature type="transmembrane region" description="Helical" evidence="6">
    <location>
        <begin position="116"/>
        <end position="133"/>
    </location>
</feature>
<evidence type="ECO:0000256" key="2">
    <source>
        <dbReference type="ARBA" id="ARBA00022692"/>
    </source>
</evidence>
<keyword evidence="3 6" id="KW-1133">Transmembrane helix</keyword>
<dbReference type="InterPro" id="IPR049453">
    <property type="entry name" value="Memb_transporter_dom"/>
</dbReference>
<feature type="transmembrane region" description="Helical" evidence="6">
    <location>
        <begin position="91"/>
        <end position="110"/>
    </location>
</feature>
<dbReference type="Pfam" id="PF13515">
    <property type="entry name" value="FUSC_2"/>
    <property type="match status" value="1"/>
</dbReference>
<dbReference type="EMBL" id="CP015449">
    <property type="protein sequence ID" value="AWH93142.1"/>
    <property type="molecule type" value="Genomic_DNA"/>
</dbReference>
<sequence>MSRTRTPPRLSAWRDRLDARALGVYAALPVPLRTRTRRLAYALLPILQCGLAAGIAWYIAFDLLGHPAPFFAPIAAAIALGTGMGRRVRRGIELVIGVVVGVGLGDLLIAQIGSGPWQIAAVVVLAMSAAVFLDRGALVGTQAASSAILVATILPPGSAGGYERMVDAAVGGVVALVAMSLIPVHPLRRARREAASLLGVASSVLAEVAEGLDRRDSDLIREALQDARDTQPAIDAVSEQLAGAQELVRISPFYRRRRPEEVELTRILHPLDNGIRNIRVLARRAIVAVDDQVDVPPALSSLLAALADAVELLAQRVAADPDAPGAAKVLRELRAVSARAKRELVIGSGMTETVMLAQIRSILVDVMQVAGLSKISALATLPPTVRTPAVSPELLEEEWPDSPDRPAPEMPPFRATRASMARYDGRRSSS</sequence>
<evidence type="ECO:0000256" key="3">
    <source>
        <dbReference type="ARBA" id="ARBA00022989"/>
    </source>
</evidence>
<comment type="subcellular location">
    <subcellularLocation>
        <location evidence="1">Membrane</location>
        <topology evidence="1">Multi-pass membrane protein</topology>
    </subcellularLocation>
</comment>
<keyword evidence="2 6" id="KW-0812">Transmembrane</keyword>
<dbReference type="AlphaFoldDB" id="A0A2S1RA54"/>
<feature type="region of interest" description="Disordered" evidence="5">
    <location>
        <begin position="389"/>
        <end position="430"/>
    </location>
</feature>
<dbReference type="KEGG" id="dlu:A6035_14240"/>
<evidence type="ECO:0000259" key="7">
    <source>
        <dbReference type="Pfam" id="PF13515"/>
    </source>
</evidence>
<gene>
    <name evidence="8" type="ORF">A6035_14240</name>
</gene>
<evidence type="ECO:0000313" key="8">
    <source>
        <dbReference type="EMBL" id="AWH93142.1"/>
    </source>
</evidence>
<evidence type="ECO:0000313" key="9">
    <source>
        <dbReference type="Proteomes" id="UP000244928"/>
    </source>
</evidence>